<feature type="chain" id="PRO_5040235611" description="Secreted protein" evidence="1">
    <location>
        <begin position="32"/>
        <end position="104"/>
    </location>
</feature>
<proteinExistence type="predicted"/>
<evidence type="ECO:0000256" key="1">
    <source>
        <dbReference type="SAM" id="SignalP"/>
    </source>
</evidence>
<sequence length="104" mass="11785">MDATNTNFSPTRAPQLMFVLSFLHILQGTHYLSCVHTPHALLTTTLSLFPPPYHSNQPRGFRITWPTAVVPYHAADWFDQKKIETTPPQCASATVSCETEAWYH</sequence>
<evidence type="ECO:0000313" key="2">
    <source>
        <dbReference type="EMBL" id="KAF3764925.1"/>
    </source>
</evidence>
<organism evidence="2 3">
    <name type="scientific">Cryphonectria parasitica (strain ATCC 38755 / EP155)</name>
    <dbReference type="NCBI Taxonomy" id="660469"/>
    <lineage>
        <taxon>Eukaryota</taxon>
        <taxon>Fungi</taxon>
        <taxon>Dikarya</taxon>
        <taxon>Ascomycota</taxon>
        <taxon>Pezizomycotina</taxon>
        <taxon>Sordariomycetes</taxon>
        <taxon>Sordariomycetidae</taxon>
        <taxon>Diaporthales</taxon>
        <taxon>Cryphonectriaceae</taxon>
        <taxon>Cryphonectria-Endothia species complex</taxon>
        <taxon>Cryphonectria</taxon>
    </lineage>
</organism>
<gene>
    <name evidence="2" type="ORF">M406DRAFT_102403</name>
</gene>
<accession>A0A9P4Y2F0</accession>
<dbReference type="AlphaFoldDB" id="A0A9P4Y2F0"/>
<dbReference type="GeneID" id="63832136"/>
<evidence type="ECO:0000313" key="3">
    <source>
        <dbReference type="Proteomes" id="UP000803844"/>
    </source>
</evidence>
<dbReference type="Proteomes" id="UP000803844">
    <property type="component" value="Unassembled WGS sequence"/>
</dbReference>
<dbReference type="RefSeq" id="XP_040775886.1">
    <property type="nucleotide sequence ID" value="XM_040915007.1"/>
</dbReference>
<protein>
    <recommendedName>
        <fullName evidence="4">Secreted protein</fullName>
    </recommendedName>
</protein>
<dbReference type="EMBL" id="MU032348">
    <property type="protein sequence ID" value="KAF3764925.1"/>
    <property type="molecule type" value="Genomic_DNA"/>
</dbReference>
<comment type="caution">
    <text evidence="2">The sequence shown here is derived from an EMBL/GenBank/DDBJ whole genome shotgun (WGS) entry which is preliminary data.</text>
</comment>
<name>A0A9P4Y2F0_CRYP1</name>
<feature type="signal peptide" evidence="1">
    <location>
        <begin position="1"/>
        <end position="31"/>
    </location>
</feature>
<evidence type="ECO:0008006" key="4">
    <source>
        <dbReference type="Google" id="ProtNLM"/>
    </source>
</evidence>
<keyword evidence="1" id="KW-0732">Signal</keyword>
<reference evidence="2" key="1">
    <citation type="journal article" date="2020" name="Phytopathology">
        <title>Genome sequence of the chestnut blight fungus Cryphonectria parasitica EP155: A fundamental resource for an archetypical invasive plant pathogen.</title>
        <authorList>
            <person name="Crouch J.A."/>
            <person name="Dawe A."/>
            <person name="Aerts A."/>
            <person name="Barry K."/>
            <person name="Churchill A.C.L."/>
            <person name="Grimwood J."/>
            <person name="Hillman B."/>
            <person name="Milgroom M.G."/>
            <person name="Pangilinan J."/>
            <person name="Smith M."/>
            <person name="Salamov A."/>
            <person name="Schmutz J."/>
            <person name="Yadav J."/>
            <person name="Grigoriev I.V."/>
            <person name="Nuss D."/>
        </authorList>
    </citation>
    <scope>NUCLEOTIDE SEQUENCE</scope>
    <source>
        <strain evidence="2">EP155</strain>
    </source>
</reference>
<keyword evidence="3" id="KW-1185">Reference proteome</keyword>